<proteinExistence type="predicted"/>
<reference evidence="6" key="1">
    <citation type="journal article" date="2013" name="Genome Announc.">
        <title>Draft genome sequence of the ascomycete Phaeoacremonium aleophilum strain UCR-PA7, a causal agent of the esca disease complex in grapevines.</title>
        <authorList>
            <person name="Blanco-Ulate B."/>
            <person name="Rolshausen P."/>
            <person name="Cantu D."/>
        </authorList>
    </citation>
    <scope>NUCLEOTIDE SEQUENCE [LARGE SCALE GENOMIC DNA]</scope>
    <source>
        <strain evidence="6">UCR-PA7</strain>
    </source>
</reference>
<dbReference type="InterPro" id="IPR001841">
    <property type="entry name" value="Znf_RING"/>
</dbReference>
<evidence type="ECO:0000259" key="4">
    <source>
        <dbReference type="PROSITE" id="PS50089"/>
    </source>
</evidence>
<organism evidence="5 6">
    <name type="scientific">Phaeoacremonium minimum (strain UCR-PA7)</name>
    <name type="common">Esca disease fungus</name>
    <name type="synonym">Togninia minima</name>
    <dbReference type="NCBI Taxonomy" id="1286976"/>
    <lineage>
        <taxon>Eukaryota</taxon>
        <taxon>Fungi</taxon>
        <taxon>Dikarya</taxon>
        <taxon>Ascomycota</taxon>
        <taxon>Pezizomycotina</taxon>
        <taxon>Sordariomycetes</taxon>
        <taxon>Sordariomycetidae</taxon>
        <taxon>Togniniales</taxon>
        <taxon>Togniniaceae</taxon>
        <taxon>Phaeoacremonium</taxon>
    </lineage>
</organism>
<evidence type="ECO:0000256" key="3">
    <source>
        <dbReference type="SAM" id="MobiDB-lite"/>
    </source>
</evidence>
<feature type="compositionally biased region" description="Acidic residues" evidence="3">
    <location>
        <begin position="957"/>
        <end position="983"/>
    </location>
</feature>
<sequence length="1253" mass="141437">MIVDEYSYVKTKSVPYYHEFVVGLVADSKWLLSGTPPLQSLKDVCMMARIFGVHVASPEANRMPGLPAVTSNEPTEQTEPEKFRSYAAIKSIDFTYKQYEQGISFVKNFMSCNTVDFNKFAHKERVIIVRMNLASKLMNLELKQELSCSNSDIYCMSEAAQDALATYTVEKDKKMKVVLASNAIEARIMTASCNLEHFMHGKTLDNSKQTYNPTEILNKLAEYCVKNVQDIGKQIKATFDLMVWLRNRVHHLNTKQGPKQPTRTAPQMAEDESVEELKVASQWDKPKTSIELADETFNKLLRRNGTYSEDTFLRTVVLNCLTAGDVSETLPEWTRPEPSLDNWDFSKSGRGRHSALDYYTITSEELEQLSSDELRELFIDSAYWKSRHDKAQDLTGMHSCHGLVFPSNHRDVDPLVLGKCLEPFKGQLTGDLPPGTAKSMKDFILACLKEKEDAASIVEEDKLTGLLNNLSKDELLRQCSKRGLKPTTKSRTNEHLRNLIISHEKGVASLDDYLEQRARSEGARRYPKFGNRVKRNNSETEASVDDLMTFYELFRDRLEAFIDALRRYKFILSVKRLQKRQDVPQGHQDDLSCDFCQVKIEDLDQSFLLPNCGHFLCQSCNMVNQSASNSSKICPVGGCNTKWRAAPAIPCSKLHEPRHAIENAEIDIRESNKIQAVISYIKKTPAEDHVVIFVQFDVLRHQMSSALKSHGITFLGGQEGSLTSNDLEKFKQGGAKVLLLRLGQVEAAGANLTIANHVLFPSALHEADDHEFEVIMRQAKGRCLRRGQKKFVHIRYFICEDTIEEEIWSKQGKVSMSNVEEASGARGNSSRLEGGGHPGDRTTSASPPREENPYPFVVNGQVPKKVNRSPRGNEKSTDIDTDKGQYIGRAAEFSKQPVEAGKIRISREKFIASENRLAHNNPSSPSEEDDDDEYDDDDDNDNDNGIANHEDRSGAENVDEDDEMDANESDADEDNEMNADENNADAYGVNEVNEVENRGHHSSAGLVGWPLRNEYDPDFVPSTSDEATAASMPARRSSRVRGQTEYLNMTRPDDAFWDEMVIDEDHDAGHHHDHDHHSAQNPIARKKLHRPIVQNPVPLDQRCSHCAKEGWDCDGGHPCSGCKGMQTSKKNPGFAHKMCNYDQKVYVQPSIINVPKDFKGDRRDRGYTDDTYTRRVGCASCKYSHQPCDGYAPCARCIRKWKLRNLDGSQRETDRETAADWREVCWPGTYGQFESYLSGSGGRAASPEQRFYN</sequence>
<dbReference type="EMBL" id="KB932820">
    <property type="protein sequence ID" value="EOO03509.1"/>
    <property type="molecule type" value="Genomic_DNA"/>
</dbReference>
<name>R8BW30_PHAM7</name>
<keyword evidence="2" id="KW-0863">Zinc-finger</keyword>
<protein>
    <submittedName>
        <fullName evidence="5">Putative dna repair protein rad8 protein</fullName>
    </submittedName>
</protein>
<gene>
    <name evidence="5" type="ORF">UCRPA7_984</name>
</gene>
<dbReference type="InterPro" id="IPR052583">
    <property type="entry name" value="ATP-helicase/E3_Ub-Ligase"/>
</dbReference>
<dbReference type="GO" id="GO:0006974">
    <property type="term" value="P:DNA damage response"/>
    <property type="evidence" value="ECO:0007669"/>
    <property type="project" value="TreeGrafter"/>
</dbReference>
<dbReference type="HOGENOM" id="CLU_265583_0_0_1"/>
<dbReference type="GO" id="GO:0016787">
    <property type="term" value="F:hydrolase activity"/>
    <property type="evidence" value="ECO:0007669"/>
    <property type="project" value="UniProtKB-KW"/>
</dbReference>
<dbReference type="GO" id="GO:0005634">
    <property type="term" value="C:nucleus"/>
    <property type="evidence" value="ECO:0007669"/>
    <property type="project" value="TreeGrafter"/>
</dbReference>
<evidence type="ECO:0000256" key="2">
    <source>
        <dbReference type="PROSITE-ProRule" id="PRU00175"/>
    </source>
</evidence>
<dbReference type="GO" id="GO:0061630">
    <property type="term" value="F:ubiquitin protein ligase activity"/>
    <property type="evidence" value="ECO:0007669"/>
    <property type="project" value="TreeGrafter"/>
</dbReference>
<dbReference type="SUPFAM" id="SSF52540">
    <property type="entry name" value="P-loop containing nucleoside triphosphate hydrolases"/>
    <property type="match status" value="1"/>
</dbReference>
<keyword evidence="2" id="KW-0479">Metal-binding</keyword>
<dbReference type="GeneID" id="19329923"/>
<dbReference type="RefSeq" id="XP_007911764.1">
    <property type="nucleotide sequence ID" value="XM_007913573.1"/>
</dbReference>
<dbReference type="AlphaFoldDB" id="R8BW30"/>
<evidence type="ECO:0000256" key="1">
    <source>
        <dbReference type="ARBA" id="ARBA00022801"/>
    </source>
</evidence>
<dbReference type="SUPFAM" id="SSF57850">
    <property type="entry name" value="RING/U-box"/>
    <property type="match status" value="1"/>
</dbReference>
<dbReference type="InterPro" id="IPR049730">
    <property type="entry name" value="SNF2/RAD54-like_C"/>
</dbReference>
<evidence type="ECO:0000313" key="6">
    <source>
        <dbReference type="Proteomes" id="UP000014074"/>
    </source>
</evidence>
<dbReference type="eggNOG" id="KOG1001">
    <property type="taxonomic scope" value="Eukaryota"/>
</dbReference>
<dbReference type="Proteomes" id="UP000014074">
    <property type="component" value="Unassembled WGS sequence"/>
</dbReference>
<feature type="region of interest" description="Disordered" evidence="3">
    <location>
        <begin position="914"/>
        <end position="986"/>
    </location>
</feature>
<dbReference type="Gene3D" id="3.40.50.300">
    <property type="entry name" value="P-loop containing nucleotide triphosphate hydrolases"/>
    <property type="match status" value="1"/>
</dbReference>
<dbReference type="PANTHER" id="PTHR45865:SF1">
    <property type="entry name" value="E3 UBIQUITIN-PROTEIN LIGASE SHPRH"/>
    <property type="match status" value="1"/>
</dbReference>
<feature type="domain" description="RING-type" evidence="4">
    <location>
        <begin position="593"/>
        <end position="636"/>
    </location>
</feature>
<evidence type="ECO:0000313" key="5">
    <source>
        <dbReference type="EMBL" id="EOO03509.1"/>
    </source>
</evidence>
<feature type="compositionally biased region" description="Polar residues" evidence="3">
    <location>
        <begin position="818"/>
        <end position="831"/>
    </location>
</feature>
<dbReference type="GO" id="GO:0000209">
    <property type="term" value="P:protein polyubiquitination"/>
    <property type="evidence" value="ECO:0007669"/>
    <property type="project" value="TreeGrafter"/>
</dbReference>
<dbReference type="CDD" id="cd18793">
    <property type="entry name" value="SF2_C_SNF"/>
    <property type="match status" value="1"/>
</dbReference>
<feature type="region of interest" description="Disordered" evidence="3">
    <location>
        <begin position="818"/>
        <end position="893"/>
    </location>
</feature>
<dbReference type="KEGG" id="tmn:UCRPA7_984"/>
<feature type="compositionally biased region" description="Basic and acidic residues" evidence="3">
    <location>
        <begin position="871"/>
        <end position="883"/>
    </location>
</feature>
<dbReference type="PROSITE" id="PS50089">
    <property type="entry name" value="ZF_RING_2"/>
    <property type="match status" value="1"/>
</dbReference>
<dbReference type="OrthoDB" id="423221at2759"/>
<dbReference type="InterPro" id="IPR027417">
    <property type="entry name" value="P-loop_NTPase"/>
</dbReference>
<feature type="compositionally biased region" description="Acidic residues" evidence="3">
    <location>
        <begin position="926"/>
        <end position="942"/>
    </location>
</feature>
<keyword evidence="2" id="KW-0862">Zinc</keyword>
<keyword evidence="6" id="KW-1185">Reference proteome</keyword>
<dbReference type="PANTHER" id="PTHR45865">
    <property type="entry name" value="E3 UBIQUITIN-PROTEIN LIGASE SHPRH FAMILY MEMBER"/>
    <property type="match status" value="1"/>
</dbReference>
<feature type="region of interest" description="Disordered" evidence="3">
    <location>
        <begin position="1020"/>
        <end position="1041"/>
    </location>
</feature>
<accession>R8BW30</accession>
<dbReference type="GO" id="GO:0008270">
    <property type="term" value="F:zinc ion binding"/>
    <property type="evidence" value="ECO:0007669"/>
    <property type="project" value="UniProtKB-KW"/>
</dbReference>
<keyword evidence="1" id="KW-0378">Hydrolase</keyword>